<dbReference type="GO" id="GO:0004190">
    <property type="term" value="F:aspartic-type endopeptidase activity"/>
    <property type="evidence" value="ECO:0007669"/>
    <property type="project" value="InterPro"/>
</dbReference>
<evidence type="ECO:0000259" key="3">
    <source>
        <dbReference type="PROSITE" id="PS51767"/>
    </source>
</evidence>
<dbReference type="InterPro" id="IPR021109">
    <property type="entry name" value="Peptidase_aspartic_dom_sf"/>
</dbReference>
<dbReference type="Gene3D" id="2.40.70.10">
    <property type="entry name" value="Acid Proteases"/>
    <property type="match status" value="2"/>
</dbReference>
<feature type="domain" description="Peptidase A1" evidence="3">
    <location>
        <begin position="115"/>
        <end position="428"/>
    </location>
</feature>
<comment type="similarity">
    <text evidence="1">Belongs to the peptidase A1 family.</text>
</comment>
<evidence type="ECO:0000256" key="1">
    <source>
        <dbReference type="ARBA" id="ARBA00007447"/>
    </source>
</evidence>
<protein>
    <submittedName>
        <fullName evidence="4">Acid protease</fullName>
    </submittedName>
</protein>
<gene>
    <name evidence="4" type="ORF">L207DRAFT_533605</name>
</gene>
<accession>A0A2J6RAC9</accession>
<name>A0A2J6RAC9_HYAVF</name>
<dbReference type="Proteomes" id="UP000235786">
    <property type="component" value="Unassembled WGS sequence"/>
</dbReference>
<dbReference type="GO" id="GO:0006508">
    <property type="term" value="P:proteolysis"/>
    <property type="evidence" value="ECO:0007669"/>
    <property type="project" value="UniProtKB-KW"/>
</dbReference>
<sequence>MHHWTISIAICLLTSLSCATTALQAVRSSPARAFITAASTSTAKFSITQVKNPNWKPYSLSTTDVYAAPFLKHKKPMPAPLRAAWNQSRLRGKSYQGSLAARNDGQLVNGSDGLYVYLTKIGTPAQNLHLGFDTGAGDFWVWSWLLPAYMLENRIYYNGSNSTSASQWSGQSFGVSYGLGSTYGLVWQDTVWVDSIGVSGNPIECIQNIAEFFVSTLTAVDGFLGLSNAYNDSESPVPQQTWMSYVMPHLAEPVFTASLVQDGPGTMEFGFINSSRYTGNISYSPVTIIPGSGGGFWAFNWTGFAIGSEKFNYTNIQVMTDTGGTIVNLPRSIAQNYFAQVNGSTVASDGTWSFPCTSQLPSFTFGVGKSGRMVVPGKHMVFGPLSDGVRCLAALQEVDESQYVYMTLPFLQALFVVHDYGAMQMGFANRPPTMEN</sequence>
<organism evidence="4 5">
    <name type="scientific">Hyaloscypha variabilis (strain UAMH 11265 / GT02V1 / F)</name>
    <name type="common">Meliniomyces variabilis</name>
    <dbReference type="NCBI Taxonomy" id="1149755"/>
    <lineage>
        <taxon>Eukaryota</taxon>
        <taxon>Fungi</taxon>
        <taxon>Dikarya</taxon>
        <taxon>Ascomycota</taxon>
        <taxon>Pezizomycotina</taxon>
        <taxon>Leotiomycetes</taxon>
        <taxon>Helotiales</taxon>
        <taxon>Hyaloscyphaceae</taxon>
        <taxon>Hyaloscypha</taxon>
        <taxon>Hyaloscypha variabilis</taxon>
    </lineage>
</organism>
<dbReference type="SUPFAM" id="SSF50630">
    <property type="entry name" value="Acid proteases"/>
    <property type="match status" value="1"/>
</dbReference>
<keyword evidence="2" id="KW-0732">Signal</keyword>
<dbReference type="Pfam" id="PF00026">
    <property type="entry name" value="Asp"/>
    <property type="match status" value="1"/>
</dbReference>
<dbReference type="PRINTS" id="PR00792">
    <property type="entry name" value="PEPSIN"/>
</dbReference>
<keyword evidence="4" id="KW-0645">Protease</keyword>
<proteinExistence type="inferred from homology"/>
<dbReference type="OrthoDB" id="2747330at2759"/>
<feature type="signal peptide" evidence="2">
    <location>
        <begin position="1"/>
        <end position="19"/>
    </location>
</feature>
<keyword evidence="5" id="KW-1185">Reference proteome</keyword>
<dbReference type="InterPro" id="IPR001461">
    <property type="entry name" value="Aspartic_peptidase_A1"/>
</dbReference>
<dbReference type="STRING" id="1149755.A0A2J6RAC9"/>
<evidence type="ECO:0000313" key="5">
    <source>
        <dbReference type="Proteomes" id="UP000235786"/>
    </source>
</evidence>
<dbReference type="PROSITE" id="PS51767">
    <property type="entry name" value="PEPTIDASE_A1"/>
    <property type="match status" value="1"/>
</dbReference>
<dbReference type="PANTHER" id="PTHR47966">
    <property type="entry name" value="BETA-SITE APP-CLEAVING ENZYME, ISOFORM A-RELATED"/>
    <property type="match status" value="1"/>
</dbReference>
<dbReference type="InterPro" id="IPR033121">
    <property type="entry name" value="PEPTIDASE_A1"/>
</dbReference>
<dbReference type="EMBL" id="KZ613952">
    <property type="protein sequence ID" value="PMD35482.1"/>
    <property type="molecule type" value="Genomic_DNA"/>
</dbReference>
<dbReference type="AlphaFoldDB" id="A0A2J6RAC9"/>
<reference evidence="4 5" key="1">
    <citation type="submission" date="2016-04" db="EMBL/GenBank/DDBJ databases">
        <title>A degradative enzymes factory behind the ericoid mycorrhizal symbiosis.</title>
        <authorList>
            <consortium name="DOE Joint Genome Institute"/>
            <person name="Martino E."/>
            <person name="Morin E."/>
            <person name="Grelet G."/>
            <person name="Kuo A."/>
            <person name="Kohler A."/>
            <person name="Daghino S."/>
            <person name="Barry K."/>
            <person name="Choi C."/>
            <person name="Cichocki N."/>
            <person name="Clum A."/>
            <person name="Copeland A."/>
            <person name="Hainaut M."/>
            <person name="Haridas S."/>
            <person name="Labutti K."/>
            <person name="Lindquist E."/>
            <person name="Lipzen A."/>
            <person name="Khouja H.-R."/>
            <person name="Murat C."/>
            <person name="Ohm R."/>
            <person name="Olson A."/>
            <person name="Spatafora J."/>
            <person name="Veneault-Fourrey C."/>
            <person name="Henrissat B."/>
            <person name="Grigoriev I."/>
            <person name="Martin F."/>
            <person name="Perotto S."/>
        </authorList>
    </citation>
    <scope>NUCLEOTIDE SEQUENCE [LARGE SCALE GENOMIC DNA]</scope>
    <source>
        <strain evidence="4 5">F</strain>
    </source>
</reference>
<evidence type="ECO:0000313" key="4">
    <source>
        <dbReference type="EMBL" id="PMD35482.1"/>
    </source>
</evidence>
<dbReference type="PANTHER" id="PTHR47966:SF2">
    <property type="entry name" value="ASPERGILLOPEPSIN-1-RELATED"/>
    <property type="match status" value="1"/>
</dbReference>
<evidence type="ECO:0000256" key="2">
    <source>
        <dbReference type="SAM" id="SignalP"/>
    </source>
</evidence>
<keyword evidence="4" id="KW-0378">Hydrolase</keyword>
<feature type="chain" id="PRO_5014438281" evidence="2">
    <location>
        <begin position="20"/>
        <end position="436"/>
    </location>
</feature>